<dbReference type="GO" id="GO:0006753">
    <property type="term" value="P:nucleoside phosphate metabolic process"/>
    <property type="evidence" value="ECO:0007669"/>
    <property type="project" value="TreeGrafter"/>
</dbReference>
<evidence type="ECO:0000313" key="5">
    <source>
        <dbReference type="Proteomes" id="UP000269198"/>
    </source>
</evidence>
<evidence type="ECO:0000256" key="2">
    <source>
        <dbReference type="SAM" id="MobiDB-lite"/>
    </source>
</evidence>
<protein>
    <submittedName>
        <fullName evidence="4">NUDIX hydrolase</fullName>
    </submittedName>
</protein>
<organism evidence="4 5">
    <name type="scientific">Halostreptopolyspora alba</name>
    <dbReference type="NCBI Taxonomy" id="2487137"/>
    <lineage>
        <taxon>Bacteria</taxon>
        <taxon>Bacillati</taxon>
        <taxon>Actinomycetota</taxon>
        <taxon>Actinomycetes</taxon>
        <taxon>Streptosporangiales</taxon>
        <taxon>Nocardiopsidaceae</taxon>
        <taxon>Halostreptopolyspora</taxon>
    </lineage>
</organism>
<proteinExistence type="predicted"/>
<dbReference type="Proteomes" id="UP000269198">
    <property type="component" value="Unassembled WGS sequence"/>
</dbReference>
<evidence type="ECO:0000256" key="1">
    <source>
        <dbReference type="ARBA" id="ARBA00022801"/>
    </source>
</evidence>
<evidence type="ECO:0000259" key="3">
    <source>
        <dbReference type="PROSITE" id="PS51462"/>
    </source>
</evidence>
<dbReference type="Pfam" id="PF00293">
    <property type="entry name" value="NUDIX"/>
    <property type="match status" value="1"/>
</dbReference>
<feature type="domain" description="Nudix hydrolase" evidence="3">
    <location>
        <begin position="54"/>
        <end position="189"/>
    </location>
</feature>
<dbReference type="InterPro" id="IPR015797">
    <property type="entry name" value="NUDIX_hydrolase-like_dom_sf"/>
</dbReference>
<dbReference type="AlphaFoldDB" id="A0A3N0EFF5"/>
<accession>A0A3N0EFF5</accession>
<keyword evidence="1 4" id="KW-0378">Hydrolase</keyword>
<evidence type="ECO:0000313" key="4">
    <source>
        <dbReference type="EMBL" id="RNL86531.1"/>
    </source>
</evidence>
<dbReference type="OrthoDB" id="9806150at2"/>
<dbReference type="SUPFAM" id="SSF55811">
    <property type="entry name" value="Nudix"/>
    <property type="match status" value="1"/>
</dbReference>
<dbReference type="GO" id="GO:0005829">
    <property type="term" value="C:cytosol"/>
    <property type="evidence" value="ECO:0007669"/>
    <property type="project" value="TreeGrafter"/>
</dbReference>
<dbReference type="GO" id="GO:0019693">
    <property type="term" value="P:ribose phosphate metabolic process"/>
    <property type="evidence" value="ECO:0007669"/>
    <property type="project" value="TreeGrafter"/>
</dbReference>
<dbReference type="PANTHER" id="PTHR11839:SF31">
    <property type="entry name" value="ADP-RIBOSE PYROPHOSPHATASE"/>
    <property type="match status" value="1"/>
</dbReference>
<comment type="caution">
    <text evidence="4">The sequence shown here is derived from an EMBL/GenBank/DDBJ whole genome shotgun (WGS) entry which is preliminary data.</text>
</comment>
<reference evidence="4 5" key="1">
    <citation type="submission" date="2018-11" db="EMBL/GenBank/DDBJ databases">
        <title>The genome draft of YIM 96095.</title>
        <authorList>
            <person name="Tang S.-K."/>
            <person name="Chunyu W.-X."/>
            <person name="Feng Y.-Z."/>
        </authorList>
    </citation>
    <scope>NUCLEOTIDE SEQUENCE [LARGE SCALE GENOMIC DNA]</scope>
    <source>
        <strain evidence="4 5">YIM 96095</strain>
    </source>
</reference>
<name>A0A3N0EFF5_9ACTN</name>
<dbReference type="InterPro" id="IPR000086">
    <property type="entry name" value="NUDIX_hydrolase_dom"/>
</dbReference>
<dbReference type="Gene3D" id="3.90.79.10">
    <property type="entry name" value="Nucleoside Triphosphate Pyrophosphohydrolase"/>
    <property type="match status" value="1"/>
</dbReference>
<dbReference type="PROSITE" id="PS51462">
    <property type="entry name" value="NUDIX"/>
    <property type="match status" value="1"/>
</dbReference>
<dbReference type="RefSeq" id="WP_123200056.1">
    <property type="nucleotide sequence ID" value="NZ_RJMB01000003.1"/>
</dbReference>
<dbReference type="GO" id="GO:0016787">
    <property type="term" value="F:hydrolase activity"/>
    <property type="evidence" value="ECO:0007669"/>
    <property type="project" value="UniProtKB-KW"/>
</dbReference>
<feature type="region of interest" description="Disordered" evidence="2">
    <location>
        <begin position="1"/>
        <end position="21"/>
    </location>
</feature>
<gene>
    <name evidence="4" type="ORF">EFW17_04870</name>
</gene>
<dbReference type="PANTHER" id="PTHR11839">
    <property type="entry name" value="UDP/ADP-SUGAR PYROPHOSPHATASE"/>
    <property type="match status" value="1"/>
</dbReference>
<dbReference type="EMBL" id="RJMB01000003">
    <property type="protein sequence ID" value="RNL86531.1"/>
    <property type="molecule type" value="Genomic_DNA"/>
</dbReference>
<keyword evidence="5" id="KW-1185">Reference proteome</keyword>
<sequence length="208" mass="23151">MSGEDPEPLADTPESWPVEHSAERFRGAKSGMRTDWVRMPGAEGPEVVRRDFLEHPGAVGTLALDEAGRVLLIRQYRHAVAHRLWELPAGVRDQDGEPPVRTAQRELLEEAGYRAERWHALADFFPSAGFSTERIQVFLARGLTEVPQAEIDFEWVHEEADLPIAWLSLEDAAAAVMEGRLRNSVTVVGVLAALHAARDGFASLRRVE</sequence>